<evidence type="ECO:0000313" key="5">
    <source>
        <dbReference type="EMBL" id="MBA9003507.1"/>
    </source>
</evidence>
<dbReference type="Gene3D" id="1.10.10.10">
    <property type="entry name" value="Winged helix-like DNA-binding domain superfamily/Winged helix DNA-binding domain"/>
    <property type="match status" value="1"/>
</dbReference>
<gene>
    <name evidence="5" type="ORF">HNR21_002389</name>
</gene>
<protein>
    <submittedName>
        <fullName evidence="5">DNA-binding MarR family transcriptional regulator</fullName>
    </submittedName>
</protein>
<evidence type="ECO:0000313" key="6">
    <source>
        <dbReference type="Proteomes" id="UP000539313"/>
    </source>
</evidence>
<sequence>MSGDADQVVTELTDLVFQVAGRLRADFNATAAELDLPPAQALALINLRSPAPMRDLAELLACDASNVTGIVNGLERRGLVVRRPSPTDRRVRHLVLTEEGERRRAELRARSHDKAAGIFALPPEGRNQLRDLLAALLAARD</sequence>
<dbReference type="InterPro" id="IPR036390">
    <property type="entry name" value="WH_DNA-bd_sf"/>
</dbReference>
<dbReference type="PROSITE" id="PS01117">
    <property type="entry name" value="HTH_MARR_1"/>
    <property type="match status" value="1"/>
</dbReference>
<dbReference type="GO" id="GO:0003700">
    <property type="term" value="F:DNA-binding transcription factor activity"/>
    <property type="evidence" value="ECO:0007669"/>
    <property type="project" value="InterPro"/>
</dbReference>
<accession>A0A7W3MX34</accession>
<feature type="domain" description="HTH marR-type" evidence="4">
    <location>
        <begin position="9"/>
        <end position="138"/>
    </location>
</feature>
<name>A0A7W3MX34_9ACTN</name>
<proteinExistence type="predicted"/>
<dbReference type="InterPro" id="IPR039422">
    <property type="entry name" value="MarR/SlyA-like"/>
</dbReference>
<dbReference type="GO" id="GO:0003677">
    <property type="term" value="F:DNA binding"/>
    <property type="evidence" value="ECO:0007669"/>
    <property type="project" value="UniProtKB-KW"/>
</dbReference>
<dbReference type="SUPFAM" id="SSF46785">
    <property type="entry name" value="Winged helix' DNA-binding domain"/>
    <property type="match status" value="1"/>
</dbReference>
<comment type="caution">
    <text evidence="5">The sequence shown here is derived from an EMBL/GenBank/DDBJ whole genome shotgun (WGS) entry which is preliminary data.</text>
</comment>
<dbReference type="InterPro" id="IPR000835">
    <property type="entry name" value="HTH_MarR-typ"/>
</dbReference>
<dbReference type="Proteomes" id="UP000539313">
    <property type="component" value="Unassembled WGS sequence"/>
</dbReference>
<dbReference type="AlphaFoldDB" id="A0A7W3MX34"/>
<dbReference type="PANTHER" id="PTHR33164:SF99">
    <property type="entry name" value="MARR FAMILY REGULATORY PROTEIN"/>
    <property type="match status" value="1"/>
</dbReference>
<dbReference type="PRINTS" id="PR00598">
    <property type="entry name" value="HTHMARR"/>
</dbReference>
<dbReference type="PANTHER" id="PTHR33164">
    <property type="entry name" value="TRANSCRIPTIONAL REGULATOR, MARR FAMILY"/>
    <property type="match status" value="1"/>
</dbReference>
<dbReference type="EMBL" id="JACJII010000001">
    <property type="protein sequence ID" value="MBA9003507.1"/>
    <property type="molecule type" value="Genomic_DNA"/>
</dbReference>
<organism evidence="5 6">
    <name type="scientific">Thermomonospora cellulosilytica</name>
    <dbReference type="NCBI Taxonomy" id="1411118"/>
    <lineage>
        <taxon>Bacteria</taxon>
        <taxon>Bacillati</taxon>
        <taxon>Actinomycetota</taxon>
        <taxon>Actinomycetes</taxon>
        <taxon>Streptosporangiales</taxon>
        <taxon>Thermomonosporaceae</taxon>
        <taxon>Thermomonospora</taxon>
    </lineage>
</organism>
<dbReference type="GO" id="GO:0006950">
    <property type="term" value="P:response to stress"/>
    <property type="evidence" value="ECO:0007669"/>
    <property type="project" value="TreeGrafter"/>
</dbReference>
<dbReference type="SMART" id="SM00347">
    <property type="entry name" value="HTH_MARR"/>
    <property type="match status" value="1"/>
</dbReference>
<keyword evidence="2 5" id="KW-0238">DNA-binding</keyword>
<evidence type="ECO:0000256" key="3">
    <source>
        <dbReference type="ARBA" id="ARBA00023163"/>
    </source>
</evidence>
<reference evidence="5 6" key="1">
    <citation type="submission" date="2020-08" db="EMBL/GenBank/DDBJ databases">
        <title>Sequencing the genomes of 1000 actinobacteria strains.</title>
        <authorList>
            <person name="Klenk H.-P."/>
        </authorList>
    </citation>
    <scope>NUCLEOTIDE SEQUENCE [LARGE SCALE GENOMIC DNA]</scope>
    <source>
        <strain evidence="5 6">DSM 45823</strain>
    </source>
</reference>
<evidence type="ECO:0000256" key="2">
    <source>
        <dbReference type="ARBA" id="ARBA00023125"/>
    </source>
</evidence>
<keyword evidence="6" id="KW-1185">Reference proteome</keyword>
<dbReference type="RefSeq" id="WP_182705239.1">
    <property type="nucleotide sequence ID" value="NZ_JACJII010000001.1"/>
</dbReference>
<dbReference type="Pfam" id="PF01047">
    <property type="entry name" value="MarR"/>
    <property type="match status" value="1"/>
</dbReference>
<keyword evidence="3" id="KW-0804">Transcription</keyword>
<dbReference type="InterPro" id="IPR036388">
    <property type="entry name" value="WH-like_DNA-bd_sf"/>
</dbReference>
<evidence type="ECO:0000256" key="1">
    <source>
        <dbReference type="ARBA" id="ARBA00023015"/>
    </source>
</evidence>
<dbReference type="PROSITE" id="PS50995">
    <property type="entry name" value="HTH_MARR_2"/>
    <property type="match status" value="1"/>
</dbReference>
<evidence type="ECO:0000259" key="4">
    <source>
        <dbReference type="PROSITE" id="PS50995"/>
    </source>
</evidence>
<dbReference type="InterPro" id="IPR023187">
    <property type="entry name" value="Tscrpt_reg_MarR-type_CS"/>
</dbReference>
<keyword evidence="1" id="KW-0805">Transcription regulation</keyword>